<dbReference type="Proteomes" id="UP001631949">
    <property type="component" value="Unassembled WGS sequence"/>
</dbReference>
<dbReference type="PANTHER" id="PTHR43080:SF26">
    <property type="entry name" value="REGULATORY PROTEIN"/>
    <property type="match status" value="1"/>
</dbReference>
<dbReference type="EMBL" id="JBJUVG010000002">
    <property type="protein sequence ID" value="MFM9413114.1"/>
    <property type="molecule type" value="Genomic_DNA"/>
</dbReference>
<dbReference type="PROSITE" id="PS51371">
    <property type="entry name" value="CBS"/>
    <property type="match status" value="2"/>
</dbReference>
<protein>
    <submittedName>
        <fullName evidence="4">CBS domain-containing protein</fullName>
    </submittedName>
</protein>
<proteinExistence type="predicted"/>
<gene>
    <name evidence="4" type="ORF">ACKQTC_01855</name>
</gene>
<evidence type="ECO:0000259" key="3">
    <source>
        <dbReference type="PROSITE" id="PS51371"/>
    </source>
</evidence>
<dbReference type="SUPFAM" id="SSF54631">
    <property type="entry name" value="CBS-domain pair"/>
    <property type="match status" value="1"/>
</dbReference>
<dbReference type="SMART" id="SM00116">
    <property type="entry name" value="CBS"/>
    <property type="match status" value="2"/>
</dbReference>
<dbReference type="InterPro" id="IPR051257">
    <property type="entry name" value="Diverse_CBS-Domain"/>
</dbReference>
<dbReference type="PANTHER" id="PTHR43080">
    <property type="entry name" value="CBS DOMAIN-CONTAINING PROTEIN CBSX3, MITOCHONDRIAL"/>
    <property type="match status" value="1"/>
</dbReference>
<evidence type="ECO:0000256" key="2">
    <source>
        <dbReference type="PROSITE-ProRule" id="PRU00703"/>
    </source>
</evidence>
<dbReference type="CDD" id="cd04586">
    <property type="entry name" value="CBS_pair_BON_assoc"/>
    <property type="match status" value="1"/>
</dbReference>
<organism evidence="4 5">
    <name type="scientific">Peptococcus simiae</name>
    <dbReference type="NCBI Taxonomy" id="1643805"/>
    <lineage>
        <taxon>Bacteria</taxon>
        <taxon>Bacillati</taxon>
        <taxon>Bacillota</taxon>
        <taxon>Clostridia</taxon>
        <taxon>Eubacteriales</taxon>
        <taxon>Peptococcaceae</taxon>
        <taxon>Peptococcus</taxon>
    </lineage>
</organism>
<keyword evidence="5" id="KW-1185">Reference proteome</keyword>
<accession>A0ABW9GZA9</accession>
<keyword evidence="1 2" id="KW-0129">CBS domain</keyword>
<dbReference type="RefSeq" id="WP_408976732.1">
    <property type="nucleotide sequence ID" value="NZ_JBJUVG010000002.1"/>
</dbReference>
<dbReference type="Pfam" id="PF00571">
    <property type="entry name" value="CBS"/>
    <property type="match status" value="2"/>
</dbReference>
<reference evidence="4 5" key="1">
    <citation type="journal article" date="2016" name="Int. J. Syst. Evol. Microbiol.">
        <title>Peptococcus simiae sp. nov., isolated from rhesus macaque faeces and emended description of the genus Peptococcus.</title>
        <authorList>
            <person name="Shkoporov A.N."/>
            <person name="Efimov B.A."/>
            <person name="Kondova I."/>
            <person name="Ouwerling B."/>
            <person name="Chaplin A.V."/>
            <person name="Shcherbakova V.A."/>
            <person name="Langermans J.A.M."/>
        </authorList>
    </citation>
    <scope>NUCLEOTIDE SEQUENCE [LARGE SCALE GENOMIC DNA]</scope>
    <source>
        <strain evidence="4 5">M108</strain>
    </source>
</reference>
<comment type="caution">
    <text evidence="4">The sequence shown here is derived from an EMBL/GenBank/DDBJ whole genome shotgun (WGS) entry which is preliminary data.</text>
</comment>
<dbReference type="InterPro" id="IPR046342">
    <property type="entry name" value="CBS_dom_sf"/>
</dbReference>
<evidence type="ECO:0000313" key="4">
    <source>
        <dbReference type="EMBL" id="MFM9413114.1"/>
    </source>
</evidence>
<dbReference type="Gene3D" id="3.10.580.10">
    <property type="entry name" value="CBS-domain"/>
    <property type="match status" value="1"/>
</dbReference>
<evidence type="ECO:0000313" key="5">
    <source>
        <dbReference type="Proteomes" id="UP001631949"/>
    </source>
</evidence>
<feature type="domain" description="CBS" evidence="3">
    <location>
        <begin position="7"/>
        <end position="64"/>
    </location>
</feature>
<dbReference type="InterPro" id="IPR000644">
    <property type="entry name" value="CBS_dom"/>
</dbReference>
<name>A0ABW9GZA9_9FIRM</name>
<feature type="domain" description="CBS" evidence="3">
    <location>
        <begin position="96"/>
        <end position="153"/>
    </location>
</feature>
<sequence>MLAKDIMTKDVITVSPAMDLKEVAEIFIRHNISGAPVVDSQKRLVGVITEGDLVKQQRPLQKPLYLMFLDSAFPINQREIKEEIKVITAGKVEELMSSEPITLPEYADVSELAQVMLSKKINRLPIVNEEDELLGIVTRQDIIRATYLGEDND</sequence>
<evidence type="ECO:0000256" key="1">
    <source>
        <dbReference type="ARBA" id="ARBA00023122"/>
    </source>
</evidence>